<dbReference type="Gene3D" id="3.30.450.90">
    <property type="match status" value="1"/>
</dbReference>
<evidence type="ECO:0000313" key="3">
    <source>
        <dbReference type="EMBL" id="PIW36486.1"/>
    </source>
</evidence>
<gene>
    <name evidence="3" type="ORF">COW24_04715</name>
</gene>
<sequence>MTASGGSNKKIIEDLLLLAYQQGASDLHLAAGSHPMLRVNGQLVDQAQYPILSPDNTREMILSMLSEPEQQEFLADRELDTSYTLSNGVRFRVNIHWEKGHAGLVARVVSDQVPTMDGLYFPEIVYKMLDKRQGLILVTGPTGCGKSTSLAAMVDHINSLRTDHIVTLEDPIEYIFTPKQSLIRQRQLHTDFLSFPEALKHVVRQDPNIIMLGEMRDLDTVAAALTVAETGHLVLATLHTLNAAQTVDRIVDIFPPHQQEQIRLQLSMNLIGVISQQLLPRVNGGRVAAREILVNSHAVANLIRENKIAQIKSVIQTSASDGMQTLDQDIKRLLEAGEITEETATSYALYPESFIDENGHRR</sequence>
<comment type="similarity">
    <text evidence="1">Belongs to the GSP E family.</text>
</comment>
<dbReference type="Pfam" id="PF00437">
    <property type="entry name" value="T2SSE"/>
    <property type="match status" value="1"/>
</dbReference>
<dbReference type="NCBIfam" id="TIGR01420">
    <property type="entry name" value="pilT_fam"/>
    <property type="match status" value="1"/>
</dbReference>
<dbReference type="EMBL" id="PFGC01000050">
    <property type="protein sequence ID" value="PIW36486.1"/>
    <property type="molecule type" value="Genomic_DNA"/>
</dbReference>
<dbReference type="InterPro" id="IPR050921">
    <property type="entry name" value="T4SS_GSP_E_ATPase"/>
</dbReference>
<dbReference type="PANTHER" id="PTHR30486">
    <property type="entry name" value="TWITCHING MOTILITY PROTEIN PILT"/>
    <property type="match status" value="1"/>
</dbReference>
<name>A0A2M7H2M1_9BACT</name>
<dbReference type="AlphaFoldDB" id="A0A2M7H2M1"/>
<reference evidence="3 4" key="1">
    <citation type="submission" date="2017-09" db="EMBL/GenBank/DDBJ databases">
        <title>Depth-based differentiation of microbial function through sediment-hosted aquifers and enrichment of novel symbionts in the deep terrestrial subsurface.</title>
        <authorList>
            <person name="Probst A.J."/>
            <person name="Ladd B."/>
            <person name="Jarett J.K."/>
            <person name="Geller-Mcgrath D.E."/>
            <person name="Sieber C.M."/>
            <person name="Emerson J.B."/>
            <person name="Anantharaman K."/>
            <person name="Thomas B.C."/>
            <person name="Malmstrom R."/>
            <person name="Stieglmeier M."/>
            <person name="Klingl A."/>
            <person name="Woyke T."/>
            <person name="Ryan C.M."/>
            <person name="Banfield J.F."/>
        </authorList>
    </citation>
    <scope>NUCLEOTIDE SEQUENCE [LARGE SCALE GENOMIC DNA]</scope>
    <source>
        <strain evidence="3">CG15_BIG_FIL_POST_REV_8_21_14_020_45_12</strain>
    </source>
</reference>
<organism evidence="3 4">
    <name type="scientific">Candidatus Kerfeldbacteria bacterium CG15_BIG_FIL_POST_REV_8_21_14_020_45_12</name>
    <dbReference type="NCBI Taxonomy" id="2014247"/>
    <lineage>
        <taxon>Bacteria</taxon>
        <taxon>Candidatus Kerfeldiibacteriota</taxon>
    </lineage>
</organism>
<dbReference type="PANTHER" id="PTHR30486:SF16">
    <property type="entry name" value="TWITCHING MOTILITY PROTEIN PILT"/>
    <property type="match status" value="1"/>
</dbReference>
<dbReference type="Proteomes" id="UP000230292">
    <property type="component" value="Unassembled WGS sequence"/>
</dbReference>
<comment type="caution">
    <text evidence="3">The sequence shown here is derived from an EMBL/GenBank/DDBJ whole genome shotgun (WGS) entry which is preliminary data.</text>
</comment>
<dbReference type="InterPro" id="IPR006321">
    <property type="entry name" value="PilT/PilU"/>
</dbReference>
<dbReference type="SUPFAM" id="SSF52540">
    <property type="entry name" value="P-loop containing nucleoside triphosphate hydrolases"/>
    <property type="match status" value="1"/>
</dbReference>
<dbReference type="Gene3D" id="3.40.50.300">
    <property type="entry name" value="P-loop containing nucleotide triphosphate hydrolases"/>
    <property type="match status" value="1"/>
</dbReference>
<feature type="domain" description="Bacterial type II secretion system protein E" evidence="2">
    <location>
        <begin position="10"/>
        <end position="282"/>
    </location>
</feature>
<dbReference type="InterPro" id="IPR027417">
    <property type="entry name" value="P-loop_NTPase"/>
</dbReference>
<proteinExistence type="inferred from homology"/>
<dbReference type="InterPro" id="IPR001482">
    <property type="entry name" value="T2SS/T4SS_dom"/>
</dbReference>
<dbReference type="CDD" id="cd01131">
    <property type="entry name" value="PilT"/>
    <property type="match status" value="1"/>
</dbReference>
<evidence type="ECO:0000259" key="2">
    <source>
        <dbReference type="Pfam" id="PF00437"/>
    </source>
</evidence>
<dbReference type="GO" id="GO:0016887">
    <property type="term" value="F:ATP hydrolysis activity"/>
    <property type="evidence" value="ECO:0007669"/>
    <property type="project" value="InterPro"/>
</dbReference>
<protein>
    <submittedName>
        <fullName evidence="3">Type IV pili twitching motility protein PilT</fullName>
    </submittedName>
</protein>
<accession>A0A2M7H2M1</accession>
<dbReference type="GO" id="GO:0005524">
    <property type="term" value="F:ATP binding"/>
    <property type="evidence" value="ECO:0007669"/>
    <property type="project" value="InterPro"/>
</dbReference>
<evidence type="ECO:0000256" key="1">
    <source>
        <dbReference type="ARBA" id="ARBA00006611"/>
    </source>
</evidence>
<evidence type="ECO:0000313" key="4">
    <source>
        <dbReference type="Proteomes" id="UP000230292"/>
    </source>
</evidence>